<proteinExistence type="predicted"/>
<sequence>LPRLIATQCCAQFAATRDVLRGRTTVGYERMRKWPLQTKLINDMSGRVFEK</sequence>
<protein>
    <submittedName>
        <fullName evidence="1">Uncharacterized protein</fullName>
    </submittedName>
</protein>
<dbReference type="Proteomes" id="UP000799755">
    <property type="component" value="Unassembled WGS sequence"/>
</dbReference>
<keyword evidence="2" id="KW-1185">Reference proteome</keyword>
<evidence type="ECO:0000313" key="1">
    <source>
        <dbReference type="EMBL" id="KAF2469903.1"/>
    </source>
</evidence>
<comment type="caution">
    <text evidence="1">The sequence shown here is derived from an EMBL/GenBank/DDBJ whole genome shotgun (WGS) entry which is preliminary data.</text>
</comment>
<evidence type="ECO:0000313" key="2">
    <source>
        <dbReference type="Proteomes" id="UP000799755"/>
    </source>
</evidence>
<dbReference type="EMBL" id="MU003510">
    <property type="protein sequence ID" value="KAF2469903.1"/>
    <property type="molecule type" value="Genomic_DNA"/>
</dbReference>
<accession>A0ACB6QSE1</accession>
<feature type="non-terminal residue" evidence="1">
    <location>
        <position position="1"/>
    </location>
</feature>
<gene>
    <name evidence="1" type="ORF">BDR25DRAFT_227826</name>
</gene>
<reference evidence="1" key="1">
    <citation type="journal article" date="2020" name="Stud. Mycol.">
        <title>101 Dothideomycetes genomes: a test case for predicting lifestyles and emergence of pathogens.</title>
        <authorList>
            <person name="Haridas S."/>
            <person name="Albert R."/>
            <person name="Binder M."/>
            <person name="Bloem J."/>
            <person name="Labutti K."/>
            <person name="Salamov A."/>
            <person name="Andreopoulos B."/>
            <person name="Baker S."/>
            <person name="Barry K."/>
            <person name="Bills G."/>
            <person name="Bluhm B."/>
            <person name="Cannon C."/>
            <person name="Castanera R."/>
            <person name="Culley D."/>
            <person name="Daum C."/>
            <person name="Ezra D."/>
            <person name="Gonzalez J."/>
            <person name="Henrissat B."/>
            <person name="Kuo A."/>
            <person name="Liang C."/>
            <person name="Lipzen A."/>
            <person name="Lutzoni F."/>
            <person name="Magnuson J."/>
            <person name="Mondo S."/>
            <person name="Nolan M."/>
            <person name="Ohm R."/>
            <person name="Pangilinan J."/>
            <person name="Park H.-J."/>
            <person name="Ramirez L."/>
            <person name="Alfaro M."/>
            <person name="Sun H."/>
            <person name="Tritt A."/>
            <person name="Yoshinaga Y."/>
            <person name="Zwiers L.-H."/>
            <person name="Turgeon B."/>
            <person name="Goodwin S."/>
            <person name="Spatafora J."/>
            <person name="Crous P."/>
            <person name="Grigoriev I."/>
        </authorList>
    </citation>
    <scope>NUCLEOTIDE SEQUENCE</scope>
    <source>
        <strain evidence="1">ATCC 200398</strain>
    </source>
</reference>
<organism evidence="1 2">
    <name type="scientific">Lindgomyces ingoldianus</name>
    <dbReference type="NCBI Taxonomy" id="673940"/>
    <lineage>
        <taxon>Eukaryota</taxon>
        <taxon>Fungi</taxon>
        <taxon>Dikarya</taxon>
        <taxon>Ascomycota</taxon>
        <taxon>Pezizomycotina</taxon>
        <taxon>Dothideomycetes</taxon>
        <taxon>Pleosporomycetidae</taxon>
        <taxon>Pleosporales</taxon>
        <taxon>Lindgomycetaceae</taxon>
        <taxon>Lindgomyces</taxon>
    </lineage>
</organism>
<name>A0ACB6QSE1_9PLEO</name>